<reference evidence="1 2" key="2">
    <citation type="submission" date="2018-11" db="EMBL/GenBank/DDBJ databases">
        <authorList>
            <consortium name="Pathogen Informatics"/>
        </authorList>
    </citation>
    <scope>NUCLEOTIDE SEQUENCE [LARGE SCALE GENOMIC DNA]</scope>
</reference>
<dbReference type="InterPro" id="IPR032675">
    <property type="entry name" value="LRR_dom_sf"/>
</dbReference>
<dbReference type="WBParaSite" id="SBAD_0001246301-mRNA-1">
    <property type="protein sequence ID" value="SBAD_0001246301-mRNA-1"/>
    <property type="gene ID" value="SBAD_0001246301"/>
</dbReference>
<protein>
    <submittedName>
        <fullName evidence="3">Transposase</fullName>
    </submittedName>
</protein>
<proteinExistence type="predicted"/>
<evidence type="ECO:0000313" key="2">
    <source>
        <dbReference type="Proteomes" id="UP000270296"/>
    </source>
</evidence>
<keyword evidence="2" id="KW-1185">Reference proteome</keyword>
<reference evidence="3" key="1">
    <citation type="submission" date="2016-06" db="UniProtKB">
        <authorList>
            <consortium name="WormBaseParasite"/>
        </authorList>
    </citation>
    <scope>IDENTIFICATION</scope>
</reference>
<gene>
    <name evidence="1" type="ORF">SBAD_LOCUS12059</name>
</gene>
<dbReference type="AlphaFoldDB" id="A0A183J861"/>
<dbReference type="Proteomes" id="UP000270296">
    <property type="component" value="Unassembled WGS sequence"/>
</dbReference>
<evidence type="ECO:0000313" key="1">
    <source>
        <dbReference type="EMBL" id="VDP45106.1"/>
    </source>
</evidence>
<sequence>MTLSNSAEKEITKAIYRNRGLWKISVSVRLPEARQKIDKALLRNSELSTDK</sequence>
<dbReference type="OrthoDB" id="2163268at2759"/>
<dbReference type="EMBL" id="UZAM01016883">
    <property type="protein sequence ID" value="VDP45106.1"/>
    <property type="molecule type" value="Genomic_DNA"/>
</dbReference>
<dbReference type="Gene3D" id="3.80.10.10">
    <property type="entry name" value="Ribonuclease Inhibitor"/>
    <property type="match status" value="1"/>
</dbReference>
<evidence type="ECO:0000313" key="3">
    <source>
        <dbReference type="WBParaSite" id="SBAD_0001246301-mRNA-1"/>
    </source>
</evidence>
<name>A0A183J861_9BILA</name>
<organism evidence="3">
    <name type="scientific">Soboliphyme baturini</name>
    <dbReference type="NCBI Taxonomy" id="241478"/>
    <lineage>
        <taxon>Eukaryota</taxon>
        <taxon>Metazoa</taxon>
        <taxon>Ecdysozoa</taxon>
        <taxon>Nematoda</taxon>
        <taxon>Enoplea</taxon>
        <taxon>Dorylaimia</taxon>
        <taxon>Dioctophymatida</taxon>
        <taxon>Dioctophymatoidea</taxon>
        <taxon>Soboliphymatidae</taxon>
        <taxon>Soboliphyme</taxon>
    </lineage>
</organism>
<accession>A0A183J861</accession>